<sequence length="184" mass="21248">MAEVVDLDRFRRKLAADKGFRTWLKRFQDQFGPDTRLLDLAPETLLYLATPGDDNLYVYFDLVMGAMGLGGALRFRLDDVEAAVKLRIMDTAFALMDRVRFEVMRRLGWVAEVPGQDTPLIVLVQESWQKGGEFSRQVPRLREDHPEYDTYRRLSPLDQNTFVRRLIPSAVAVFHRKVKEEASG</sequence>
<organism evidence="1">
    <name type="scientific">Desulfobacca acetoxidans</name>
    <dbReference type="NCBI Taxonomy" id="60893"/>
    <lineage>
        <taxon>Bacteria</taxon>
        <taxon>Pseudomonadati</taxon>
        <taxon>Thermodesulfobacteriota</taxon>
        <taxon>Desulfobaccia</taxon>
        <taxon>Desulfobaccales</taxon>
        <taxon>Desulfobaccaceae</taxon>
        <taxon>Desulfobacca</taxon>
    </lineage>
</organism>
<evidence type="ECO:0000313" key="1">
    <source>
        <dbReference type="EMBL" id="HGS05019.1"/>
    </source>
</evidence>
<dbReference type="AlphaFoldDB" id="A0A7V4G7U4"/>
<comment type="caution">
    <text evidence="1">The sequence shown here is derived from an EMBL/GenBank/DDBJ whole genome shotgun (WGS) entry which is preliminary data.</text>
</comment>
<gene>
    <name evidence="1" type="ORF">ENT08_04660</name>
</gene>
<protein>
    <submittedName>
        <fullName evidence="1">Uncharacterized protein</fullName>
    </submittedName>
</protein>
<accession>A0A7V4G7U4</accession>
<reference evidence="1" key="1">
    <citation type="journal article" date="2020" name="mSystems">
        <title>Genome- and Community-Level Interaction Insights into Carbon Utilization and Element Cycling Functions of Hydrothermarchaeota in Hydrothermal Sediment.</title>
        <authorList>
            <person name="Zhou Z."/>
            <person name="Liu Y."/>
            <person name="Xu W."/>
            <person name="Pan J."/>
            <person name="Luo Z.H."/>
            <person name="Li M."/>
        </authorList>
    </citation>
    <scope>NUCLEOTIDE SEQUENCE [LARGE SCALE GENOMIC DNA]</scope>
    <source>
        <strain evidence="1">SpSt-548</strain>
    </source>
</reference>
<proteinExistence type="predicted"/>
<dbReference type="EMBL" id="DSXI01000277">
    <property type="protein sequence ID" value="HGS05019.1"/>
    <property type="molecule type" value="Genomic_DNA"/>
</dbReference>
<name>A0A7V4G7U4_9BACT</name>